<organism evidence="3">
    <name type="scientific">Micromonas pusilla</name>
    <name type="common">Picoplanktonic green alga</name>
    <name type="synonym">Chromulina pusilla</name>
    <dbReference type="NCBI Taxonomy" id="38833"/>
    <lineage>
        <taxon>Eukaryota</taxon>
        <taxon>Viridiplantae</taxon>
        <taxon>Chlorophyta</taxon>
        <taxon>Mamiellophyceae</taxon>
        <taxon>Mamiellales</taxon>
        <taxon>Mamiellaceae</taxon>
        <taxon>Micromonas</taxon>
    </lineage>
</organism>
<protein>
    <recommendedName>
        <fullName evidence="2">DUF1308 domain-containing protein</fullName>
    </recommendedName>
</protein>
<gene>
    <name evidence="3" type="ORF">MSP1404_LOCUS1366</name>
</gene>
<feature type="region of interest" description="Disordered" evidence="1">
    <location>
        <begin position="1"/>
        <end position="42"/>
    </location>
</feature>
<proteinExistence type="predicted"/>
<dbReference type="InterPro" id="IPR010733">
    <property type="entry name" value="DUF1308"/>
</dbReference>
<dbReference type="EMBL" id="HBEV01001710">
    <property type="protein sequence ID" value="CAD8577763.1"/>
    <property type="molecule type" value="Transcribed_RNA"/>
</dbReference>
<dbReference type="AlphaFoldDB" id="A0A7S0KDN8"/>
<accession>A0A7S0KDN8</accession>
<evidence type="ECO:0000259" key="2">
    <source>
        <dbReference type="Pfam" id="PF07000"/>
    </source>
</evidence>
<dbReference type="Pfam" id="PF07000">
    <property type="entry name" value="DUF1308"/>
    <property type="match status" value="1"/>
</dbReference>
<evidence type="ECO:0000313" key="3">
    <source>
        <dbReference type="EMBL" id="CAD8577763.1"/>
    </source>
</evidence>
<feature type="domain" description="DUF1308" evidence="2">
    <location>
        <begin position="245"/>
        <end position="417"/>
    </location>
</feature>
<dbReference type="PANTHER" id="PTHR13379:SF0">
    <property type="entry name" value="UPF0415 PROTEIN C7ORF25"/>
    <property type="match status" value="1"/>
</dbReference>
<reference evidence="3" key="1">
    <citation type="submission" date="2021-01" db="EMBL/GenBank/DDBJ databases">
        <authorList>
            <person name="Corre E."/>
            <person name="Pelletier E."/>
            <person name="Niang G."/>
            <person name="Scheremetjew M."/>
            <person name="Finn R."/>
            <person name="Kale V."/>
            <person name="Holt S."/>
            <person name="Cochrane G."/>
            <person name="Meng A."/>
            <person name="Brown T."/>
            <person name="Cohen L."/>
        </authorList>
    </citation>
    <scope>NUCLEOTIDE SEQUENCE</scope>
    <source>
        <strain evidence="3">CCMP494</strain>
    </source>
</reference>
<name>A0A7S0KDN8_MICPS</name>
<dbReference type="PANTHER" id="PTHR13379">
    <property type="entry name" value="UNCHARACTERIZED DUF1308"/>
    <property type="match status" value="1"/>
</dbReference>
<evidence type="ECO:0000256" key="1">
    <source>
        <dbReference type="SAM" id="MobiDB-lite"/>
    </source>
</evidence>
<feature type="compositionally biased region" description="Low complexity" evidence="1">
    <location>
        <begin position="12"/>
        <end position="25"/>
    </location>
</feature>
<sequence>MSAVLVRHPPHRSGLSSGSRSRSPLCPVATSSSMRRSRESKPDARSAAAELCSRCELLVQRIDSFALMRPDIEGIDKLARAALRERDFAASLIESPDPARGIQGCENNLRGLSLELECAEWAPGVTAVRKRFATRPPSLGAKFGDEEVVEVDVVAQEGLLWIECKAESVLSSNIVPQALSMKRVSKASCNRRCFGKAPKIVVYATGTLGDIEAGFLSDAGISVLSALDAKTEYLPKLPSPTKMANLDITALFALVSEVTNGGATQPISEEITSWAERKPQHAACLRAEMNEPLNLAAELAGYDSLIAHPSVIERFHDILHTVGGPKERQRWEETWQPRINVVSPREDGDVKAEGIAEVRSLERAAQVRSLSRLSPQQLDPFELGEVAMARTFTANGRAVSSAAEQGVLLETYVHRAVWLVGL</sequence>